<evidence type="ECO:0000313" key="1">
    <source>
        <dbReference type="EMBL" id="KCW68877.1"/>
    </source>
</evidence>
<dbReference type="Gramene" id="KCW68877">
    <property type="protein sequence ID" value="KCW68877"/>
    <property type="gene ID" value="EUGRSUZ_F02466"/>
</dbReference>
<dbReference type="InParanoid" id="A0A059BRZ8"/>
<name>A0A059BRZ8_EUCGR</name>
<reference evidence="1" key="1">
    <citation type="submission" date="2013-07" db="EMBL/GenBank/DDBJ databases">
        <title>The genome of Eucalyptus grandis.</title>
        <authorList>
            <person name="Schmutz J."/>
            <person name="Hayes R."/>
            <person name="Myburg A."/>
            <person name="Tuskan G."/>
            <person name="Grattapaglia D."/>
            <person name="Rokhsar D.S."/>
        </authorList>
    </citation>
    <scope>NUCLEOTIDE SEQUENCE</scope>
    <source>
        <tissue evidence="1">Leaf extractions</tissue>
    </source>
</reference>
<gene>
    <name evidence="1" type="ORF">EUGRSUZ_F02466</name>
</gene>
<accession>A0A059BRZ8</accession>
<sequence>MLDFWAFWSTQVTHPDRDLNSSPVHHNLIIMETKAPGHPSCLKKLVFFETRAQPTFVGCRPVLLRLPGLLCWTE</sequence>
<proteinExistence type="predicted"/>
<dbReference type="EMBL" id="KK198758">
    <property type="protein sequence ID" value="KCW68877.1"/>
    <property type="molecule type" value="Genomic_DNA"/>
</dbReference>
<dbReference type="AlphaFoldDB" id="A0A059BRZ8"/>
<organism evidence="1">
    <name type="scientific">Eucalyptus grandis</name>
    <name type="common">Flooded gum</name>
    <dbReference type="NCBI Taxonomy" id="71139"/>
    <lineage>
        <taxon>Eukaryota</taxon>
        <taxon>Viridiplantae</taxon>
        <taxon>Streptophyta</taxon>
        <taxon>Embryophyta</taxon>
        <taxon>Tracheophyta</taxon>
        <taxon>Spermatophyta</taxon>
        <taxon>Magnoliopsida</taxon>
        <taxon>eudicotyledons</taxon>
        <taxon>Gunneridae</taxon>
        <taxon>Pentapetalae</taxon>
        <taxon>rosids</taxon>
        <taxon>malvids</taxon>
        <taxon>Myrtales</taxon>
        <taxon>Myrtaceae</taxon>
        <taxon>Myrtoideae</taxon>
        <taxon>Eucalypteae</taxon>
        <taxon>Eucalyptus</taxon>
    </lineage>
</organism>
<protein>
    <submittedName>
        <fullName evidence="1">Uncharacterized protein</fullName>
    </submittedName>
</protein>